<evidence type="ECO:0000313" key="3">
    <source>
        <dbReference type="EMBL" id="KAL0953064.1"/>
    </source>
</evidence>
<dbReference type="Proteomes" id="UP001556367">
    <property type="component" value="Unassembled WGS sequence"/>
</dbReference>
<dbReference type="InterPro" id="IPR036514">
    <property type="entry name" value="SGNH_hydro_sf"/>
</dbReference>
<dbReference type="SUPFAM" id="SSF52266">
    <property type="entry name" value="SGNH hydrolase"/>
    <property type="match status" value="1"/>
</dbReference>
<evidence type="ECO:0000256" key="2">
    <source>
        <dbReference type="SAM" id="SignalP"/>
    </source>
</evidence>
<feature type="signal peptide" evidence="2">
    <location>
        <begin position="1"/>
        <end position="16"/>
    </location>
</feature>
<dbReference type="PANTHER" id="PTHR45648">
    <property type="entry name" value="GDSL LIPASE/ACYLHYDROLASE FAMILY PROTEIN (AFU_ORTHOLOGUE AFUA_4G14700)"/>
    <property type="match status" value="1"/>
</dbReference>
<comment type="caution">
    <text evidence="3">The sequence shown here is derived from an EMBL/GenBank/DDBJ whole genome shotgun (WGS) entry which is preliminary data.</text>
</comment>
<evidence type="ECO:0000313" key="4">
    <source>
        <dbReference type="Proteomes" id="UP001556367"/>
    </source>
</evidence>
<evidence type="ECO:0008006" key="5">
    <source>
        <dbReference type="Google" id="ProtNLM"/>
    </source>
</evidence>
<accession>A0ABR3JBP1</accession>
<organism evidence="3 4">
    <name type="scientific">Hohenbuehelia grisea</name>
    <dbReference type="NCBI Taxonomy" id="104357"/>
    <lineage>
        <taxon>Eukaryota</taxon>
        <taxon>Fungi</taxon>
        <taxon>Dikarya</taxon>
        <taxon>Basidiomycota</taxon>
        <taxon>Agaricomycotina</taxon>
        <taxon>Agaricomycetes</taxon>
        <taxon>Agaricomycetidae</taxon>
        <taxon>Agaricales</taxon>
        <taxon>Pleurotineae</taxon>
        <taxon>Pleurotaceae</taxon>
        <taxon>Hohenbuehelia</taxon>
    </lineage>
</organism>
<feature type="chain" id="PRO_5047444043" description="Carbohydrate esterase family 16 protein" evidence="2">
    <location>
        <begin position="17"/>
        <end position="322"/>
    </location>
</feature>
<dbReference type="InterPro" id="IPR051058">
    <property type="entry name" value="GDSL_Est/Lipase"/>
</dbReference>
<dbReference type="InterPro" id="IPR001087">
    <property type="entry name" value="GDSL"/>
</dbReference>
<gene>
    <name evidence="3" type="ORF">HGRIS_007264</name>
</gene>
<keyword evidence="1" id="KW-0378">Hydrolase</keyword>
<proteinExistence type="predicted"/>
<dbReference type="Pfam" id="PF00657">
    <property type="entry name" value="Lipase_GDSL"/>
    <property type="match status" value="1"/>
</dbReference>
<sequence>MLWLGTTLLLAGTAIGKIRDVVLFGDSFTDQSRQHSIANGTYPGKNYQEIYPPADTAADGGIQWPWYLGVNGNFKIWNYAVGGAVCSERLTPLYGMPDVSEGQMAWFIEDHVVQQRLTLDAEQLVVVIYVGTNDIGIKSFITGDQAANVTLGDVAECQLNTIWRMRKLGARKFVLNSMIPLHLTRLYANSSAGTIYWPETHDGALWHRNAYEYVRSVNGMLRDGVARLNREFAGDGKVVLFDTYGLFGEMYGHPWRYLNGTIAPNATGHCHQCPDANDWRQCGVGDCSAEERDSYLWWDELHPSEQAGRVLAVAIERLLLSW</sequence>
<name>A0ABR3JBP1_9AGAR</name>
<dbReference type="Gene3D" id="3.40.50.1110">
    <property type="entry name" value="SGNH hydrolase"/>
    <property type="match status" value="1"/>
</dbReference>
<protein>
    <recommendedName>
        <fullName evidence="5">Carbohydrate esterase family 16 protein</fullName>
    </recommendedName>
</protein>
<evidence type="ECO:0000256" key="1">
    <source>
        <dbReference type="ARBA" id="ARBA00022801"/>
    </source>
</evidence>
<reference evidence="4" key="1">
    <citation type="submission" date="2024-06" db="EMBL/GenBank/DDBJ databases">
        <title>Multi-omics analyses provide insights into the biosynthesis of the anticancer antibiotic pleurotin in Hohenbuehelia grisea.</title>
        <authorList>
            <person name="Weaver J.A."/>
            <person name="Alberti F."/>
        </authorList>
    </citation>
    <scope>NUCLEOTIDE SEQUENCE [LARGE SCALE GENOMIC DNA]</scope>
    <source>
        <strain evidence="4">T-177</strain>
    </source>
</reference>
<dbReference type="PANTHER" id="PTHR45648:SF22">
    <property type="entry name" value="GDSL LIPASE_ACYLHYDROLASE FAMILY PROTEIN (AFU_ORTHOLOGUE AFUA_4G14700)"/>
    <property type="match status" value="1"/>
</dbReference>
<keyword evidence="2" id="KW-0732">Signal</keyword>
<dbReference type="EMBL" id="JASNQZ010000010">
    <property type="protein sequence ID" value="KAL0953064.1"/>
    <property type="molecule type" value="Genomic_DNA"/>
</dbReference>
<keyword evidence="4" id="KW-1185">Reference proteome</keyword>